<keyword evidence="4" id="KW-0812">Transmembrane</keyword>
<keyword evidence="7" id="KW-1185">Reference proteome</keyword>
<feature type="transmembrane region" description="Helical" evidence="4">
    <location>
        <begin position="16"/>
        <end position="37"/>
    </location>
</feature>
<keyword evidence="3" id="KW-0653">Protein transport</keyword>
<dbReference type="Gene3D" id="3.30.1690.10">
    <property type="entry name" value="TcpA-like pilin"/>
    <property type="match status" value="1"/>
</dbReference>
<dbReference type="Pfam" id="PF08805">
    <property type="entry name" value="PilS"/>
    <property type="match status" value="1"/>
</dbReference>
<dbReference type="PROSITE" id="PS00409">
    <property type="entry name" value="PROKAR_NTER_METHYL"/>
    <property type="match status" value="1"/>
</dbReference>
<evidence type="ECO:0000313" key="7">
    <source>
        <dbReference type="Proteomes" id="UP000256817"/>
    </source>
</evidence>
<reference evidence="6" key="1">
    <citation type="submission" date="2018-11" db="EMBL/GenBank/DDBJ databases">
        <title>Draft genome sequences of proposed Pectobacterium aquaticum sp. nov. isolated in France from fresh water.</title>
        <authorList>
            <person name="Pedron J."/>
            <person name="Barny M.A."/>
        </authorList>
    </citation>
    <scope>NUCLEOTIDE SEQUENCE [LARGE SCALE GENOMIC DNA]</scope>
    <source>
        <strain evidence="6">A35-S23-M15</strain>
    </source>
</reference>
<evidence type="ECO:0000256" key="1">
    <source>
        <dbReference type="ARBA" id="ARBA00004167"/>
    </source>
</evidence>
<keyword evidence="2" id="KW-0813">Transport</keyword>
<evidence type="ECO:0000256" key="2">
    <source>
        <dbReference type="ARBA" id="ARBA00022448"/>
    </source>
</evidence>
<dbReference type="InterPro" id="IPR012902">
    <property type="entry name" value="N_methyl_site"/>
</dbReference>
<dbReference type="InterPro" id="IPR014911">
    <property type="entry name" value="PilS_N"/>
</dbReference>
<dbReference type="EMBL" id="QHJW02000023">
    <property type="protein sequence ID" value="RRO08284.1"/>
    <property type="molecule type" value="Genomic_DNA"/>
</dbReference>
<gene>
    <name evidence="6" type="ORF">DMB85_011425</name>
</gene>
<organism evidence="6 7">
    <name type="scientific">Pectobacterium aquaticum</name>
    <dbReference type="NCBI Taxonomy" id="2204145"/>
    <lineage>
        <taxon>Bacteria</taxon>
        <taxon>Pseudomonadati</taxon>
        <taxon>Pseudomonadota</taxon>
        <taxon>Gammaproteobacteria</taxon>
        <taxon>Enterobacterales</taxon>
        <taxon>Pectobacteriaceae</taxon>
        <taxon>Pectobacterium</taxon>
    </lineage>
</organism>
<sequence>MKINNLNQKTQQGFSLLELLLVLGTVAVLIIGTFIVYPKVQAAQRAEAESKNIATIQAGIKSLYAASASYTGLSNSAANKAGAFPANMIKMAGAGTNIVNTWKGYVTLAPAASGLSGSAGSAFTITYTGVPAAECTKIISAVAGNFYLAQVGTTTVKDVESNLDIEATTEACSNGGNSNTLVLTSL</sequence>
<evidence type="ECO:0000313" key="6">
    <source>
        <dbReference type="EMBL" id="RRO08284.1"/>
    </source>
</evidence>
<evidence type="ECO:0000256" key="4">
    <source>
        <dbReference type="SAM" id="Phobius"/>
    </source>
</evidence>
<name>A0A426J596_9GAMM</name>
<comment type="caution">
    <text evidence="6">The sequence shown here is derived from an EMBL/GenBank/DDBJ whole genome shotgun (WGS) entry which is preliminary data.</text>
</comment>
<keyword evidence="4" id="KW-1133">Transmembrane helix</keyword>
<protein>
    <submittedName>
        <fullName evidence="6">Type IV pilin</fullName>
    </submittedName>
</protein>
<evidence type="ECO:0000256" key="3">
    <source>
        <dbReference type="ARBA" id="ARBA00022927"/>
    </source>
</evidence>
<feature type="domain" description="Type 4 secretion system PilS N-terminal" evidence="5">
    <location>
        <begin position="44"/>
        <end position="185"/>
    </location>
</feature>
<dbReference type="InterPro" id="IPR045584">
    <property type="entry name" value="Pilin-like"/>
</dbReference>
<accession>A0A426J596</accession>
<keyword evidence="4" id="KW-0472">Membrane</keyword>
<dbReference type="SUPFAM" id="SSF54523">
    <property type="entry name" value="Pili subunits"/>
    <property type="match status" value="1"/>
</dbReference>
<proteinExistence type="predicted"/>
<evidence type="ECO:0000259" key="5">
    <source>
        <dbReference type="Pfam" id="PF08805"/>
    </source>
</evidence>
<dbReference type="Proteomes" id="UP000256817">
    <property type="component" value="Unassembled WGS sequence"/>
</dbReference>
<dbReference type="RefSeq" id="WP_116227395.1">
    <property type="nucleotide sequence ID" value="NZ_QHJU02000076.1"/>
</dbReference>
<comment type="subcellular location">
    <subcellularLocation>
        <location evidence="1">Membrane</location>
        <topology evidence="1">Single-pass membrane protein</topology>
    </subcellularLocation>
</comment>